<dbReference type="SUPFAM" id="SSF50729">
    <property type="entry name" value="PH domain-like"/>
    <property type="match status" value="1"/>
</dbReference>
<feature type="non-terminal residue" evidence="6">
    <location>
        <position position="191"/>
    </location>
</feature>
<evidence type="ECO:0000256" key="3">
    <source>
        <dbReference type="ARBA" id="ARBA00022553"/>
    </source>
</evidence>
<feature type="compositionally biased region" description="Polar residues" evidence="4">
    <location>
        <begin position="66"/>
        <end position="76"/>
    </location>
</feature>
<proteinExistence type="predicted"/>
<evidence type="ECO:0000256" key="4">
    <source>
        <dbReference type="SAM" id="MobiDB-lite"/>
    </source>
</evidence>
<reference evidence="6 7" key="1">
    <citation type="submission" date="2019-01" db="EMBL/GenBank/DDBJ databases">
        <title>A draft genome assembly of the solar-powered sea slug Elysia chlorotica.</title>
        <authorList>
            <person name="Cai H."/>
            <person name="Li Q."/>
            <person name="Fang X."/>
            <person name="Li J."/>
            <person name="Curtis N.E."/>
            <person name="Altenburger A."/>
            <person name="Shibata T."/>
            <person name="Feng M."/>
            <person name="Maeda T."/>
            <person name="Schwartz J.A."/>
            <person name="Shigenobu S."/>
            <person name="Lundholm N."/>
            <person name="Nishiyama T."/>
            <person name="Yang H."/>
            <person name="Hasebe M."/>
            <person name="Li S."/>
            <person name="Pierce S.K."/>
            <person name="Wang J."/>
        </authorList>
    </citation>
    <scope>NUCLEOTIDE SEQUENCE [LARGE SCALE GENOMIC DNA]</scope>
    <source>
        <strain evidence="6">EC2010</strain>
        <tissue evidence="6">Whole organism of an adult</tissue>
    </source>
</reference>
<feature type="region of interest" description="Disordered" evidence="4">
    <location>
        <begin position="55"/>
        <end position="97"/>
    </location>
</feature>
<dbReference type="GO" id="GO:0005737">
    <property type="term" value="C:cytoplasm"/>
    <property type="evidence" value="ECO:0007669"/>
    <property type="project" value="UniProtKB-SubCell"/>
</dbReference>
<evidence type="ECO:0000256" key="2">
    <source>
        <dbReference type="ARBA" id="ARBA00022490"/>
    </source>
</evidence>
<evidence type="ECO:0000313" key="7">
    <source>
        <dbReference type="Proteomes" id="UP000271974"/>
    </source>
</evidence>
<dbReference type="Gene3D" id="6.10.250.220">
    <property type="match status" value="1"/>
</dbReference>
<keyword evidence="2" id="KW-0963">Cytoplasm</keyword>
<name>A0A3S0ZG26_ELYCH</name>
<dbReference type="PANTHER" id="PTHR15129">
    <property type="entry name" value="SRC-ASSOCIATED ADAPTOR PROTEIN"/>
    <property type="match status" value="1"/>
</dbReference>
<dbReference type="InterPro" id="IPR011993">
    <property type="entry name" value="PH-like_dom_sf"/>
</dbReference>
<keyword evidence="7" id="KW-1185">Reference proteome</keyword>
<keyword evidence="3" id="KW-0597">Phosphoprotein</keyword>
<dbReference type="PANTHER" id="PTHR15129:SF0">
    <property type="entry name" value="SH3 DOMAIN-CONTAINING PROTEIN"/>
    <property type="match status" value="1"/>
</dbReference>
<dbReference type="OrthoDB" id="243840at2759"/>
<gene>
    <name evidence="6" type="ORF">EGW08_018219</name>
</gene>
<evidence type="ECO:0000313" key="6">
    <source>
        <dbReference type="EMBL" id="RUS74020.1"/>
    </source>
</evidence>
<dbReference type="Proteomes" id="UP000271974">
    <property type="component" value="Unassembled WGS sequence"/>
</dbReference>
<dbReference type="STRING" id="188477.A0A3S0ZG26"/>
<protein>
    <recommendedName>
        <fullName evidence="5">PH domain-containing protein</fullName>
    </recommendedName>
</protein>
<feature type="compositionally biased region" description="Basic and acidic residues" evidence="4">
    <location>
        <begin position="77"/>
        <end position="89"/>
    </location>
</feature>
<dbReference type="Gene3D" id="2.30.29.30">
    <property type="entry name" value="Pleckstrin-homology domain (PH domain)/Phosphotyrosine-binding domain (PTB)"/>
    <property type="match status" value="1"/>
</dbReference>
<sequence length="191" mass="21783">MAPSSYEAVKSILADVKRFVSLTLKSESLSKKAEAERTKLVETLEKFFADNYSLAPHSGDDDSTSSHRTPSISGSIDDSKNTVDSHGSEEDYDENISPCNVKKLENATKYGYMDYKKQREGQILPSTWQKKRYFVLHKRIMYCFKKPSDQKQSSAFLVSGYEFHESPQLTKDSKRKECCFELTIPGKKSHQ</sequence>
<accession>A0A3S0ZG26</accession>
<feature type="domain" description="PH" evidence="5">
    <location>
        <begin position="109"/>
        <end position="186"/>
    </location>
</feature>
<organism evidence="6 7">
    <name type="scientific">Elysia chlorotica</name>
    <name type="common">Eastern emerald elysia</name>
    <name type="synonym">Sea slug</name>
    <dbReference type="NCBI Taxonomy" id="188477"/>
    <lineage>
        <taxon>Eukaryota</taxon>
        <taxon>Metazoa</taxon>
        <taxon>Spiralia</taxon>
        <taxon>Lophotrochozoa</taxon>
        <taxon>Mollusca</taxon>
        <taxon>Gastropoda</taxon>
        <taxon>Heterobranchia</taxon>
        <taxon>Euthyneura</taxon>
        <taxon>Panpulmonata</taxon>
        <taxon>Sacoglossa</taxon>
        <taxon>Placobranchoidea</taxon>
        <taxon>Plakobranchidae</taxon>
        <taxon>Elysia</taxon>
    </lineage>
</organism>
<evidence type="ECO:0000259" key="5">
    <source>
        <dbReference type="Pfam" id="PF00169"/>
    </source>
</evidence>
<comment type="caution">
    <text evidence="6">The sequence shown here is derived from an EMBL/GenBank/DDBJ whole genome shotgun (WGS) entry which is preliminary data.</text>
</comment>
<dbReference type="InterPro" id="IPR001849">
    <property type="entry name" value="PH_domain"/>
</dbReference>
<dbReference type="EMBL" id="RQTK01000875">
    <property type="protein sequence ID" value="RUS74020.1"/>
    <property type="molecule type" value="Genomic_DNA"/>
</dbReference>
<comment type="subcellular location">
    <subcellularLocation>
        <location evidence="1">Cytoplasm</location>
    </subcellularLocation>
</comment>
<evidence type="ECO:0000256" key="1">
    <source>
        <dbReference type="ARBA" id="ARBA00004496"/>
    </source>
</evidence>
<dbReference type="AlphaFoldDB" id="A0A3S0ZG26"/>
<dbReference type="InterPro" id="IPR037781">
    <property type="entry name" value="SKAP_fam"/>
</dbReference>
<dbReference type="GO" id="GO:0005886">
    <property type="term" value="C:plasma membrane"/>
    <property type="evidence" value="ECO:0007669"/>
    <property type="project" value="TreeGrafter"/>
</dbReference>
<dbReference type="Pfam" id="PF00169">
    <property type="entry name" value="PH"/>
    <property type="match status" value="1"/>
</dbReference>